<proteinExistence type="predicted"/>
<dbReference type="PANTHER" id="PTHR33067">
    <property type="entry name" value="RNA-DIRECTED DNA POLYMERASE-RELATED"/>
    <property type="match status" value="1"/>
</dbReference>
<organism evidence="1 2">
    <name type="scientific">Dioscorea cayennensis subsp. rotundata</name>
    <name type="common">White Guinea yam</name>
    <name type="synonym">Dioscorea rotundata</name>
    <dbReference type="NCBI Taxonomy" id="55577"/>
    <lineage>
        <taxon>Eukaryota</taxon>
        <taxon>Viridiplantae</taxon>
        <taxon>Streptophyta</taxon>
        <taxon>Embryophyta</taxon>
        <taxon>Tracheophyta</taxon>
        <taxon>Spermatophyta</taxon>
        <taxon>Magnoliopsida</taxon>
        <taxon>Liliopsida</taxon>
        <taxon>Dioscoreales</taxon>
        <taxon>Dioscoreaceae</taxon>
        <taxon>Dioscorea</taxon>
    </lineage>
</organism>
<sequence>MHKYAKFLKVLLTNKRKLEEEGTVALTGNCLSILEKKLPQKLKDPGSFIISCVLEGGVQENALADSGAIINVMPNSMYLKLGLDELRPTRMTLQLADRSIRKPRGIMEDVIVWVDKFVFPVDFVIMDIDKDVEIPLMLGQPFLTTLGALIDLKGGKLTLRVGEEEAMYTLPVTMKHSLDHDDTLYFIDETDLLISDCV</sequence>
<dbReference type="Proteomes" id="UP001515500">
    <property type="component" value="Chromosome 4"/>
</dbReference>
<dbReference type="CDD" id="cd00303">
    <property type="entry name" value="retropepsin_like"/>
    <property type="match status" value="1"/>
</dbReference>
<dbReference type="RefSeq" id="XP_039122105.1">
    <property type="nucleotide sequence ID" value="XM_039266171.1"/>
</dbReference>
<dbReference type="SUPFAM" id="SSF50630">
    <property type="entry name" value="Acid proteases"/>
    <property type="match status" value="1"/>
</dbReference>
<dbReference type="Pfam" id="PF13650">
    <property type="entry name" value="Asp_protease_2"/>
    <property type="match status" value="1"/>
</dbReference>
<reference evidence="2" key="1">
    <citation type="submission" date="2025-08" db="UniProtKB">
        <authorList>
            <consortium name="RefSeq"/>
        </authorList>
    </citation>
    <scope>IDENTIFICATION</scope>
</reference>
<accession>A0AB40B4A8</accession>
<dbReference type="AlphaFoldDB" id="A0AB40B4A8"/>
<evidence type="ECO:0000313" key="2">
    <source>
        <dbReference type="RefSeq" id="XP_039122105.1"/>
    </source>
</evidence>
<name>A0AB40B4A8_DIOCR</name>
<keyword evidence="1" id="KW-1185">Reference proteome</keyword>
<evidence type="ECO:0000313" key="1">
    <source>
        <dbReference type="Proteomes" id="UP001515500"/>
    </source>
</evidence>
<protein>
    <submittedName>
        <fullName evidence="2">Uncharacterized protein LOC120258732</fullName>
    </submittedName>
</protein>
<dbReference type="Gene3D" id="2.40.70.10">
    <property type="entry name" value="Acid Proteases"/>
    <property type="match status" value="1"/>
</dbReference>
<dbReference type="PANTHER" id="PTHR33067:SF35">
    <property type="entry name" value="ASPARTIC PEPTIDASE DDI1-TYPE DOMAIN-CONTAINING PROTEIN"/>
    <property type="match status" value="1"/>
</dbReference>
<gene>
    <name evidence="2" type="primary">LOC120258732</name>
</gene>
<dbReference type="InterPro" id="IPR021109">
    <property type="entry name" value="Peptidase_aspartic_dom_sf"/>
</dbReference>
<dbReference type="GeneID" id="120258732"/>